<dbReference type="OrthoDB" id="7417113at2759"/>
<reference evidence="2" key="1">
    <citation type="submission" date="2025-08" db="UniProtKB">
        <authorList>
            <consortium name="RefSeq"/>
        </authorList>
    </citation>
    <scope>IDENTIFICATION</scope>
</reference>
<evidence type="ECO:0000313" key="1">
    <source>
        <dbReference type="Proteomes" id="UP000322000"/>
    </source>
</evidence>
<dbReference type="GeneID" id="113505861"/>
<dbReference type="KEGG" id="tnl:113505861"/>
<sequence length="506" mass="57160">MGRTELITSSDYETCNLSERECDLANKLSTPNENFPVKQEELCKHEASIKETDNNSNDSVYTNNSVEAIPKDKGSIHNIRSSSMDCQRIKKKDRINSKNYRKYSKLLKRTIIISKRISLNNSNLSTPPNTIVKYCVTEGTSAVEFNNNSNNYKNDSIPFNNYSDKESSDSCEYECQRQCRENVILRKLNSVFGSEEVSVSASTDTYGLERDFLSLNESGSSSMAQKFVEAKPWPILKKNYFNNKPNTKNKGVCIFPSLELQIRQAVQSISLQTSSTITPKKKSVAHENKALVKLQDEVKKLLDMPILQPQPVSTGGHDAKESLKKRPKNKLELELKETSEESFQQIRRDVKSVDKEAWCSFTREAVESLIKDLHHLSVMRPLEEGTEEPKKTIDNIEKNVNSPKIITSKCSCDALKVGFLGVRKVSDHTVLVKWNVPRKLDKVHGYELLVDGRAVQKILSPTKSMAVVTCLPHTDKVLLTIRTITSSVFVTGHYPATTIVYQPRAK</sequence>
<dbReference type="AlphaFoldDB" id="A0A7E5WUI4"/>
<dbReference type="Proteomes" id="UP000322000">
    <property type="component" value="Chromosome 27"/>
</dbReference>
<name>A0A7E5WUI4_TRINI</name>
<gene>
    <name evidence="2" type="primary">LOC113505861</name>
</gene>
<organism evidence="1 2">
    <name type="scientific">Trichoplusia ni</name>
    <name type="common">Cabbage looper</name>
    <dbReference type="NCBI Taxonomy" id="7111"/>
    <lineage>
        <taxon>Eukaryota</taxon>
        <taxon>Metazoa</taxon>
        <taxon>Ecdysozoa</taxon>
        <taxon>Arthropoda</taxon>
        <taxon>Hexapoda</taxon>
        <taxon>Insecta</taxon>
        <taxon>Pterygota</taxon>
        <taxon>Neoptera</taxon>
        <taxon>Endopterygota</taxon>
        <taxon>Lepidoptera</taxon>
        <taxon>Glossata</taxon>
        <taxon>Ditrysia</taxon>
        <taxon>Noctuoidea</taxon>
        <taxon>Noctuidae</taxon>
        <taxon>Plusiinae</taxon>
        <taxon>Trichoplusia</taxon>
    </lineage>
</organism>
<accession>A0A7E5WUI4</accession>
<protein>
    <submittedName>
        <fullName evidence="2">Uncharacterized protein LOC113505861</fullName>
    </submittedName>
</protein>
<dbReference type="InParanoid" id="A0A7E5WUI4"/>
<proteinExistence type="predicted"/>
<keyword evidence="1" id="KW-1185">Reference proteome</keyword>
<evidence type="ECO:0000313" key="2">
    <source>
        <dbReference type="RefSeq" id="XP_026744503.1"/>
    </source>
</evidence>
<dbReference type="RefSeq" id="XP_026744503.1">
    <property type="nucleotide sequence ID" value="XM_026888702.1"/>
</dbReference>